<reference evidence="1" key="1">
    <citation type="submission" date="2021-01" db="EMBL/GenBank/DDBJ databases">
        <title>Modified the classification status of verrucomicrobia.</title>
        <authorList>
            <person name="Feng X."/>
        </authorList>
    </citation>
    <scope>NUCLEOTIDE SEQUENCE</scope>
    <source>
        <strain evidence="1">KCTC 22041</strain>
    </source>
</reference>
<evidence type="ECO:0000313" key="1">
    <source>
        <dbReference type="EMBL" id="MBK1884125.1"/>
    </source>
</evidence>
<proteinExistence type="predicted"/>
<dbReference type="AlphaFoldDB" id="A0A934S6S3"/>
<dbReference type="EMBL" id="JAENIJ010000035">
    <property type="protein sequence ID" value="MBK1884125.1"/>
    <property type="molecule type" value="Genomic_DNA"/>
</dbReference>
<sequence>MDATETTAVWQALTLASHSVANAISHEFKNQPTQEDLRKALQLADQARAGLIAILTKPTANNEF</sequence>
<comment type="caution">
    <text evidence="1">The sequence shown here is derived from an EMBL/GenBank/DDBJ whole genome shotgun (WGS) entry which is preliminary data.</text>
</comment>
<dbReference type="Proteomes" id="UP000603141">
    <property type="component" value="Unassembled WGS sequence"/>
</dbReference>
<protein>
    <submittedName>
        <fullName evidence="1">Uncharacterized protein</fullName>
    </submittedName>
</protein>
<dbReference type="RefSeq" id="WP_200273021.1">
    <property type="nucleotide sequence ID" value="NZ_JAENIJ010000035.1"/>
</dbReference>
<name>A0A934S6S3_9BACT</name>
<accession>A0A934S6S3</accession>
<organism evidence="1 2">
    <name type="scientific">Luteolibacter pohnpeiensis</name>
    <dbReference type="NCBI Taxonomy" id="454153"/>
    <lineage>
        <taxon>Bacteria</taxon>
        <taxon>Pseudomonadati</taxon>
        <taxon>Verrucomicrobiota</taxon>
        <taxon>Verrucomicrobiia</taxon>
        <taxon>Verrucomicrobiales</taxon>
        <taxon>Verrucomicrobiaceae</taxon>
        <taxon>Luteolibacter</taxon>
    </lineage>
</organism>
<keyword evidence="2" id="KW-1185">Reference proteome</keyword>
<gene>
    <name evidence="1" type="ORF">JIN85_17020</name>
</gene>
<evidence type="ECO:0000313" key="2">
    <source>
        <dbReference type="Proteomes" id="UP000603141"/>
    </source>
</evidence>